<evidence type="ECO:0008006" key="3">
    <source>
        <dbReference type="Google" id="ProtNLM"/>
    </source>
</evidence>
<evidence type="ECO:0000313" key="1">
    <source>
        <dbReference type="EMBL" id="RGM88739.1"/>
    </source>
</evidence>
<gene>
    <name evidence="1" type="ORF">DXB87_12370</name>
</gene>
<sequence>MPEVNMRKLFYLILVLIFAASCGNRRSEVPFTKENAMQKFLEMSPEQGASFYAKNRLAYSFLDSFYRDSIFPAVTNCSYNELKNINTALKNTPLTGIAEVYFDEARKMYLKDIHAEIINNAHLQKQVFEKEVMPLMEIELNSMVTDDMENVIDKYAGGFLNYRKLEFFFGKDGKDFKELWKKYVHVQSYSERMNKYVEAYLDSICKFQEDYLYSVTGRKINKKLRIDIPYISINISSDILGQVNEFTKGEKMAMTTELIKDYAAPVVIGALTGGVGSVIYEIGNTSYDVYDLYQEIENEEVEPEEQLLSVCVEEINDEIKKQYFQAVQHAVMNGIENSNQVLYNLILFAL</sequence>
<protein>
    <recommendedName>
        <fullName evidence="3">Lipoprotein</fullName>
    </recommendedName>
</protein>
<dbReference type="AlphaFoldDB" id="A0A3E4Z653"/>
<dbReference type="RefSeq" id="WP_117702407.1">
    <property type="nucleotide sequence ID" value="NZ_QSTW01000017.1"/>
</dbReference>
<name>A0A3E4Z653_9BACT</name>
<accession>A0A3E4Z653</accession>
<dbReference type="EMBL" id="QSTW01000017">
    <property type="protein sequence ID" value="RGM88739.1"/>
    <property type="molecule type" value="Genomic_DNA"/>
</dbReference>
<comment type="caution">
    <text evidence="1">The sequence shown here is derived from an EMBL/GenBank/DDBJ whole genome shotgun (WGS) entry which is preliminary data.</text>
</comment>
<dbReference type="PROSITE" id="PS51257">
    <property type="entry name" value="PROKAR_LIPOPROTEIN"/>
    <property type="match status" value="1"/>
</dbReference>
<dbReference type="Proteomes" id="UP000260814">
    <property type="component" value="Unassembled WGS sequence"/>
</dbReference>
<evidence type="ECO:0000313" key="2">
    <source>
        <dbReference type="Proteomes" id="UP000260814"/>
    </source>
</evidence>
<reference evidence="1 2" key="1">
    <citation type="submission" date="2018-08" db="EMBL/GenBank/DDBJ databases">
        <title>A genome reference for cultivated species of the human gut microbiota.</title>
        <authorList>
            <person name="Zou Y."/>
            <person name="Xue W."/>
            <person name="Luo G."/>
        </authorList>
    </citation>
    <scope>NUCLEOTIDE SEQUENCE [LARGE SCALE GENOMIC DNA]</scope>
    <source>
        <strain evidence="1 2">OM06-2</strain>
    </source>
</reference>
<organism evidence="1 2">
    <name type="scientific">Phocaeicola plebeius</name>
    <dbReference type="NCBI Taxonomy" id="310297"/>
    <lineage>
        <taxon>Bacteria</taxon>
        <taxon>Pseudomonadati</taxon>
        <taxon>Bacteroidota</taxon>
        <taxon>Bacteroidia</taxon>
        <taxon>Bacteroidales</taxon>
        <taxon>Bacteroidaceae</taxon>
        <taxon>Phocaeicola</taxon>
    </lineage>
</organism>
<proteinExistence type="predicted"/>